<evidence type="ECO:0000313" key="3">
    <source>
        <dbReference type="Proteomes" id="UP000766486"/>
    </source>
</evidence>
<proteinExistence type="predicted"/>
<reference evidence="2 3" key="1">
    <citation type="submission" date="2019-06" db="EMBL/GenBank/DDBJ databases">
        <authorList>
            <person name="Broberg M."/>
        </authorList>
    </citation>
    <scope>NUCLEOTIDE SEQUENCE [LARGE SCALE GENOMIC DNA]</scope>
</reference>
<evidence type="ECO:0000256" key="1">
    <source>
        <dbReference type="SAM" id="MobiDB-lite"/>
    </source>
</evidence>
<dbReference type="EMBL" id="CABFNS010001012">
    <property type="protein sequence ID" value="VUC37612.1"/>
    <property type="molecule type" value="Genomic_DNA"/>
</dbReference>
<name>A0ABY6V1J6_BIOOC</name>
<gene>
    <name evidence="2" type="ORF">CLO192961_LOCUS476212</name>
</gene>
<keyword evidence="3" id="KW-1185">Reference proteome</keyword>
<dbReference type="Proteomes" id="UP000766486">
    <property type="component" value="Unassembled WGS sequence"/>
</dbReference>
<organism evidence="2 3">
    <name type="scientific">Bionectria ochroleuca</name>
    <name type="common">Gliocladium roseum</name>
    <dbReference type="NCBI Taxonomy" id="29856"/>
    <lineage>
        <taxon>Eukaryota</taxon>
        <taxon>Fungi</taxon>
        <taxon>Dikarya</taxon>
        <taxon>Ascomycota</taxon>
        <taxon>Pezizomycotina</taxon>
        <taxon>Sordariomycetes</taxon>
        <taxon>Hypocreomycetidae</taxon>
        <taxon>Hypocreales</taxon>
        <taxon>Bionectriaceae</taxon>
        <taxon>Clonostachys</taxon>
    </lineage>
</organism>
<evidence type="ECO:0008006" key="4">
    <source>
        <dbReference type="Google" id="ProtNLM"/>
    </source>
</evidence>
<accession>A0ABY6V1J6</accession>
<feature type="region of interest" description="Disordered" evidence="1">
    <location>
        <begin position="245"/>
        <end position="265"/>
    </location>
</feature>
<feature type="compositionally biased region" description="Basic and acidic residues" evidence="1">
    <location>
        <begin position="253"/>
        <end position="265"/>
    </location>
</feature>
<comment type="caution">
    <text evidence="2">The sequence shown here is derived from an EMBL/GenBank/DDBJ whole genome shotgun (WGS) entry which is preliminary data.</text>
</comment>
<protein>
    <recommendedName>
        <fullName evidence="4">HNH nuclease domain-containing protein</fullName>
    </recommendedName>
</protein>
<sequence length="265" mass="30716">MDDPEGAGLPLRRLDQVAWAYRRYSGIFEDPDTMQDRIPNTSYLDASITDRIPWIIEAPLNTVEIIEAILRPNEPFRLYTAHHIPRGCAEASGLRGNGIVRKRKLYQEYRHFQGQLERDREISFIMVTNDDVWAIRKALMGWYTTVILDYISIPWSCFERKSLKNPWALVFHGKNHLITQIYQHRLELLVDKLDIAGRSIDSRSYLRPGTIPLPECVWDWFAGIAGKEEAAPYYWRQNGVRIIQDDGNSNDSKGTDLAEIHRKSS</sequence>
<evidence type="ECO:0000313" key="2">
    <source>
        <dbReference type="EMBL" id="VUC37612.1"/>
    </source>
</evidence>